<keyword evidence="1" id="KW-1133">Transmembrane helix</keyword>
<keyword evidence="1" id="KW-0812">Transmembrane</keyword>
<organism evidence="2 3">
    <name type="scientific">Croceivirga radicis</name>
    <dbReference type="NCBI Taxonomy" id="1929488"/>
    <lineage>
        <taxon>Bacteria</taxon>
        <taxon>Pseudomonadati</taxon>
        <taxon>Bacteroidota</taxon>
        <taxon>Flavobacteriia</taxon>
        <taxon>Flavobacteriales</taxon>
        <taxon>Flavobacteriaceae</taxon>
        <taxon>Croceivirga</taxon>
    </lineage>
</organism>
<gene>
    <name evidence="2" type="ORF">BUL40_03325</name>
</gene>
<dbReference type="AlphaFoldDB" id="A0A1V6LUE2"/>
<dbReference type="Proteomes" id="UP000191680">
    <property type="component" value="Unassembled WGS sequence"/>
</dbReference>
<feature type="transmembrane region" description="Helical" evidence="1">
    <location>
        <begin position="12"/>
        <end position="32"/>
    </location>
</feature>
<protein>
    <submittedName>
        <fullName evidence="2">Uncharacterized protein</fullName>
    </submittedName>
</protein>
<evidence type="ECO:0000256" key="1">
    <source>
        <dbReference type="SAM" id="Phobius"/>
    </source>
</evidence>
<keyword evidence="1" id="KW-0472">Membrane</keyword>
<dbReference type="RefSeq" id="WP_010518650.1">
    <property type="nucleotide sequence ID" value="NZ_AFOE01000028.1"/>
</dbReference>
<name>A0A1V6LUE2_9FLAO</name>
<dbReference type="OrthoDB" id="1452009at2"/>
<dbReference type="EMBL" id="MTBC01000002">
    <property type="protein sequence ID" value="OQD43657.1"/>
    <property type="molecule type" value="Genomic_DNA"/>
</dbReference>
<evidence type="ECO:0000313" key="3">
    <source>
        <dbReference type="Proteomes" id="UP000191680"/>
    </source>
</evidence>
<proteinExistence type="predicted"/>
<keyword evidence="3" id="KW-1185">Reference proteome</keyword>
<reference evidence="2 3" key="1">
    <citation type="submission" date="2016-12" db="EMBL/GenBank/DDBJ databases">
        <authorList>
            <person name="Song W.-J."/>
            <person name="Kurnit D.M."/>
        </authorList>
    </citation>
    <scope>NUCLEOTIDE SEQUENCE [LARGE SCALE GENOMIC DNA]</scope>
    <source>
        <strain evidence="2 3">HSG9</strain>
    </source>
</reference>
<accession>A0A1V6LUE2</accession>
<sequence>MRTVANYSGRLKGFVTLMVCFYILALVQFPVLELGHTLSHTLAISKSNTHSHLFFKTHEASEAQRSLEAMAGHDHNMLETLKLVLELEENPVPTDSFESELKLDKHFTQYSFKLPEWEPVLAPKNHGYVLMMLSQPILGIPTPPPDVC</sequence>
<evidence type="ECO:0000313" key="2">
    <source>
        <dbReference type="EMBL" id="OQD43657.1"/>
    </source>
</evidence>
<comment type="caution">
    <text evidence="2">The sequence shown here is derived from an EMBL/GenBank/DDBJ whole genome shotgun (WGS) entry which is preliminary data.</text>
</comment>